<accession>A0A7V0Z3K9</accession>
<name>A0A7V0Z3K9_UNCW3</name>
<keyword evidence="1" id="KW-0732">Signal</keyword>
<comment type="caution">
    <text evidence="2">The sequence shown here is derived from an EMBL/GenBank/DDBJ whole genome shotgun (WGS) entry which is preliminary data.</text>
</comment>
<evidence type="ECO:0000313" key="2">
    <source>
        <dbReference type="EMBL" id="HDY58002.1"/>
    </source>
</evidence>
<feature type="chain" id="PRO_5031205201" evidence="1">
    <location>
        <begin position="20"/>
        <end position="104"/>
    </location>
</feature>
<evidence type="ECO:0000256" key="1">
    <source>
        <dbReference type="SAM" id="SignalP"/>
    </source>
</evidence>
<feature type="signal peptide" evidence="1">
    <location>
        <begin position="1"/>
        <end position="19"/>
    </location>
</feature>
<organism evidence="2">
    <name type="scientific">candidate division WOR-3 bacterium</name>
    <dbReference type="NCBI Taxonomy" id="2052148"/>
    <lineage>
        <taxon>Bacteria</taxon>
        <taxon>Bacteria division WOR-3</taxon>
    </lineage>
</organism>
<dbReference type="EMBL" id="DSKY01000002">
    <property type="protein sequence ID" value="HDY58002.1"/>
    <property type="molecule type" value="Genomic_DNA"/>
</dbReference>
<sequence length="104" mass="11730">MKFIKSFLCLFFIAQPLLADSAYSRFSAELEGGLVWQSKNVVQIPNTSEGTRFSLVDLVGTGPLPWARLYLNWNITNRHKVHILLAPLFYTKAGIPDTECKDKA</sequence>
<reference evidence="2" key="1">
    <citation type="journal article" date="2020" name="mSystems">
        <title>Genome- and Community-Level Interaction Insights into Carbon Utilization and Element Cycling Functions of Hydrothermarchaeota in Hydrothermal Sediment.</title>
        <authorList>
            <person name="Zhou Z."/>
            <person name="Liu Y."/>
            <person name="Xu W."/>
            <person name="Pan J."/>
            <person name="Luo Z.H."/>
            <person name="Li M."/>
        </authorList>
    </citation>
    <scope>NUCLEOTIDE SEQUENCE [LARGE SCALE GENOMIC DNA]</scope>
    <source>
        <strain evidence="2">SpSt-258</strain>
    </source>
</reference>
<dbReference type="AlphaFoldDB" id="A0A7V0Z3K9"/>
<protein>
    <submittedName>
        <fullName evidence="2">Uncharacterized protein</fullName>
    </submittedName>
</protein>
<gene>
    <name evidence="2" type="ORF">ENP86_00370</name>
</gene>
<proteinExistence type="predicted"/>